<feature type="compositionally biased region" description="Low complexity" evidence="1">
    <location>
        <begin position="131"/>
        <end position="142"/>
    </location>
</feature>
<feature type="region of interest" description="Disordered" evidence="1">
    <location>
        <begin position="511"/>
        <end position="552"/>
    </location>
</feature>
<feature type="non-terminal residue" evidence="3">
    <location>
        <position position="750"/>
    </location>
</feature>
<dbReference type="EMBL" id="KN822943">
    <property type="protein sequence ID" value="KIO34386.1"/>
    <property type="molecule type" value="Genomic_DNA"/>
</dbReference>
<keyword evidence="4" id="KW-1185">Reference proteome</keyword>
<protein>
    <submittedName>
        <fullName evidence="3">Uncharacterized protein</fullName>
    </submittedName>
</protein>
<organism evidence="3 4">
    <name type="scientific">Tulasnella calospora MUT 4182</name>
    <dbReference type="NCBI Taxonomy" id="1051891"/>
    <lineage>
        <taxon>Eukaryota</taxon>
        <taxon>Fungi</taxon>
        <taxon>Dikarya</taxon>
        <taxon>Basidiomycota</taxon>
        <taxon>Agaricomycotina</taxon>
        <taxon>Agaricomycetes</taxon>
        <taxon>Cantharellales</taxon>
        <taxon>Tulasnellaceae</taxon>
        <taxon>Tulasnella</taxon>
    </lineage>
</organism>
<reference evidence="3 4" key="1">
    <citation type="submission" date="2014-04" db="EMBL/GenBank/DDBJ databases">
        <authorList>
            <consortium name="DOE Joint Genome Institute"/>
            <person name="Kuo A."/>
            <person name="Girlanda M."/>
            <person name="Perotto S."/>
            <person name="Kohler A."/>
            <person name="Nagy L.G."/>
            <person name="Floudas D."/>
            <person name="Copeland A."/>
            <person name="Barry K.W."/>
            <person name="Cichocki N."/>
            <person name="Veneault-Fourrey C."/>
            <person name="LaButti K."/>
            <person name="Lindquist E.A."/>
            <person name="Lipzen A."/>
            <person name="Lundell T."/>
            <person name="Morin E."/>
            <person name="Murat C."/>
            <person name="Sun H."/>
            <person name="Tunlid A."/>
            <person name="Henrissat B."/>
            <person name="Grigoriev I.V."/>
            <person name="Hibbett D.S."/>
            <person name="Martin F."/>
            <person name="Nordberg H.P."/>
            <person name="Cantor M.N."/>
            <person name="Hua S.X."/>
        </authorList>
    </citation>
    <scope>NUCLEOTIDE SEQUENCE [LARGE SCALE GENOMIC DNA]</scope>
    <source>
        <strain evidence="3 4">MUT 4182</strain>
    </source>
</reference>
<accession>A0A0C3QWT7</accession>
<dbReference type="AlphaFoldDB" id="A0A0C3QWT7"/>
<feature type="region of interest" description="Disordered" evidence="1">
    <location>
        <begin position="131"/>
        <end position="150"/>
    </location>
</feature>
<evidence type="ECO:0000313" key="4">
    <source>
        <dbReference type="Proteomes" id="UP000054248"/>
    </source>
</evidence>
<dbReference type="HOGENOM" id="CLU_371158_0_0_1"/>
<feature type="transmembrane region" description="Helical" evidence="2">
    <location>
        <begin position="267"/>
        <end position="290"/>
    </location>
</feature>
<keyword evidence="2" id="KW-0812">Transmembrane</keyword>
<feature type="region of interest" description="Disordered" evidence="1">
    <location>
        <begin position="577"/>
        <end position="714"/>
    </location>
</feature>
<dbReference type="OrthoDB" id="2591106at2759"/>
<keyword evidence="2" id="KW-0472">Membrane</keyword>
<feature type="compositionally biased region" description="Basic and acidic residues" evidence="1">
    <location>
        <begin position="433"/>
        <end position="451"/>
    </location>
</feature>
<feature type="region of interest" description="Disordered" evidence="1">
    <location>
        <begin position="1"/>
        <end position="32"/>
    </location>
</feature>
<feature type="transmembrane region" description="Helical" evidence="2">
    <location>
        <begin position="175"/>
        <end position="196"/>
    </location>
</feature>
<sequence>MDGEAEAEAGLGPYRPSALPTITPAPRHAGHGLLHQAHPRHLSEESVSSVSLESLSSIWSVYSESELSLGSLSNSATDALGSVTNSFPLTPVPTSAFTTLTTIPLTITLASSTILTSTTSIATILPTLSSGVSPSTTSSISPAGPEASQGMANQASSAQGAVCAGHGLDSSAEGVLGTLVITSFVGLLIWLLFAILRPRIPQLYAVREWFLRPDLRPPHLGRGLFAFLHPHVPLVPSLPSDTSTLGESAAGDARLFPSDEELTQRTLWVAFLIALGWTILGLAGALPLYISSTPCLANSTPTLTQGSAYSTLADLSILRLLKMLDNNTISTSSHLPGRSKRAIIDGVDQSSNAEGRLIAIAVLLIVVGILPVMWKLFKEFNKVVAHRWRWLELRCGGVEMGWLSIHKAPGFAGWSEGRVKEFFQKNGLSTGLDRSKTPKGPHRDARNPSGEEREEVDEGGRPEVDVQGVYTVPDVSELSELIAERDQVLNELEAAEAKYIASFRLTRPDHADYVPETEPSVRRRTLSFPRSLGRRSRSRGSGAASPTPTSYLAPKSYYKLKNVDTVTDKEYRDFETMHSAHPPQPDDSGPSTRPQVFPGASGSRFQEMSGDGIRFMAVPPDYPTPSTESGHRGPGPNHVASGMATDEFGRPVRKTPAGSERGTAKSSSGISPQPFPESPAADTTKHAFPPSSMEPAAGDLMSPAVQPASEEESNLPLVYREISQARTKLKVLNAQINDLQQDGFNNIADG</sequence>
<gene>
    <name evidence="3" type="ORF">M407DRAFT_16914</name>
</gene>
<evidence type="ECO:0000256" key="1">
    <source>
        <dbReference type="SAM" id="MobiDB-lite"/>
    </source>
</evidence>
<proteinExistence type="predicted"/>
<dbReference type="STRING" id="1051891.A0A0C3QWT7"/>
<keyword evidence="2" id="KW-1133">Transmembrane helix</keyword>
<reference evidence="4" key="2">
    <citation type="submission" date="2015-01" db="EMBL/GenBank/DDBJ databases">
        <title>Evolutionary Origins and Diversification of the Mycorrhizal Mutualists.</title>
        <authorList>
            <consortium name="DOE Joint Genome Institute"/>
            <consortium name="Mycorrhizal Genomics Consortium"/>
            <person name="Kohler A."/>
            <person name="Kuo A."/>
            <person name="Nagy L.G."/>
            <person name="Floudas D."/>
            <person name="Copeland A."/>
            <person name="Barry K.W."/>
            <person name="Cichocki N."/>
            <person name="Veneault-Fourrey C."/>
            <person name="LaButti K."/>
            <person name="Lindquist E.A."/>
            <person name="Lipzen A."/>
            <person name="Lundell T."/>
            <person name="Morin E."/>
            <person name="Murat C."/>
            <person name="Riley R."/>
            <person name="Ohm R."/>
            <person name="Sun H."/>
            <person name="Tunlid A."/>
            <person name="Henrissat B."/>
            <person name="Grigoriev I.V."/>
            <person name="Hibbett D.S."/>
            <person name="Martin F."/>
        </authorList>
    </citation>
    <scope>NUCLEOTIDE SEQUENCE [LARGE SCALE GENOMIC DNA]</scope>
    <source>
        <strain evidence="4">MUT 4182</strain>
    </source>
</reference>
<feature type="transmembrane region" description="Helical" evidence="2">
    <location>
        <begin position="357"/>
        <end position="377"/>
    </location>
</feature>
<dbReference type="Proteomes" id="UP000054248">
    <property type="component" value="Unassembled WGS sequence"/>
</dbReference>
<evidence type="ECO:0000256" key="2">
    <source>
        <dbReference type="SAM" id="Phobius"/>
    </source>
</evidence>
<feature type="region of interest" description="Disordered" evidence="1">
    <location>
        <begin position="428"/>
        <end position="464"/>
    </location>
</feature>
<evidence type="ECO:0000313" key="3">
    <source>
        <dbReference type="EMBL" id="KIO34386.1"/>
    </source>
</evidence>
<name>A0A0C3QWT7_9AGAM</name>